<dbReference type="AlphaFoldDB" id="A0A9P6LKJ5"/>
<protein>
    <recommendedName>
        <fullName evidence="5">Secondary metabolism regulator LAE1</fullName>
    </recommendedName>
</protein>
<organism evidence="3 4">
    <name type="scientific">Colletotrichum karsti</name>
    <dbReference type="NCBI Taxonomy" id="1095194"/>
    <lineage>
        <taxon>Eukaryota</taxon>
        <taxon>Fungi</taxon>
        <taxon>Dikarya</taxon>
        <taxon>Ascomycota</taxon>
        <taxon>Pezizomycotina</taxon>
        <taxon>Sordariomycetes</taxon>
        <taxon>Hypocreomycetidae</taxon>
        <taxon>Glomerellales</taxon>
        <taxon>Glomerellaceae</taxon>
        <taxon>Colletotrichum</taxon>
        <taxon>Colletotrichum boninense species complex</taxon>
    </lineage>
</organism>
<dbReference type="PANTHER" id="PTHR43591:SF24">
    <property type="entry name" value="2-METHOXY-6-POLYPRENYL-1,4-BENZOQUINOL METHYLASE, MITOCHONDRIAL"/>
    <property type="match status" value="1"/>
</dbReference>
<dbReference type="PANTHER" id="PTHR43591">
    <property type="entry name" value="METHYLTRANSFERASE"/>
    <property type="match status" value="1"/>
</dbReference>
<evidence type="ECO:0000313" key="3">
    <source>
        <dbReference type="EMBL" id="KAF9876105.1"/>
    </source>
</evidence>
<feature type="compositionally biased region" description="Low complexity" evidence="2">
    <location>
        <begin position="29"/>
        <end position="42"/>
    </location>
</feature>
<dbReference type="SUPFAM" id="SSF53335">
    <property type="entry name" value="S-adenosyl-L-methionine-dependent methyltransferases"/>
    <property type="match status" value="1"/>
</dbReference>
<dbReference type="Pfam" id="PF13489">
    <property type="entry name" value="Methyltransf_23"/>
    <property type="match status" value="1"/>
</dbReference>
<dbReference type="EMBL" id="JAATWM020000019">
    <property type="protein sequence ID" value="KAF9876105.1"/>
    <property type="molecule type" value="Genomic_DNA"/>
</dbReference>
<gene>
    <name evidence="3" type="ORF">CkaCkLH20_06551</name>
</gene>
<reference evidence="3" key="2">
    <citation type="submission" date="2020-11" db="EMBL/GenBank/DDBJ databases">
        <title>Whole genome sequencing of Colletotrichum sp.</title>
        <authorList>
            <person name="Li H."/>
        </authorList>
    </citation>
    <scope>NUCLEOTIDE SEQUENCE</scope>
    <source>
        <strain evidence="3">CkLH20</strain>
    </source>
</reference>
<feature type="compositionally biased region" description="Basic and acidic residues" evidence="2">
    <location>
        <begin position="18"/>
        <end position="28"/>
    </location>
</feature>
<dbReference type="InterPro" id="IPR029063">
    <property type="entry name" value="SAM-dependent_MTases_sf"/>
</dbReference>
<evidence type="ECO:0000313" key="4">
    <source>
        <dbReference type="Proteomes" id="UP000781932"/>
    </source>
</evidence>
<evidence type="ECO:0008006" key="5">
    <source>
        <dbReference type="Google" id="ProtNLM"/>
    </source>
</evidence>
<sequence>MDMPAASQRDAEPQLAVDENHDTDDRSEVISSIASSSTSLRSSLKDYREENGRTYHTYKDGKYNLPNDEREKDRLDFQHQMWLLALKDRLGVAPPCKENTRVGRVLDVGTGTGIWALNFGDEHPEAEVYGVDLSPTQPDLVSPNVIFEIDDVEETWTWKQPFDYIHSRIMTSSIGNWPLYLRQCYDNLKPGGYIELQEIDIVPRSDDGTITADTPLMKMCTLLVEASEKFGRPFMEIPTLQGLLSDAGFVDISMIVHKWPSNTWPKDPRFKHLGLWQNENMQSGLEAFSMAPLTRGHGWTRAEVEVFLIQVRKDLNNKAIHAYWPS</sequence>
<dbReference type="Proteomes" id="UP000781932">
    <property type="component" value="Unassembled WGS sequence"/>
</dbReference>
<comment type="caution">
    <text evidence="3">The sequence shown here is derived from an EMBL/GenBank/DDBJ whole genome shotgun (WGS) entry which is preliminary data.</text>
</comment>
<dbReference type="GeneID" id="62162342"/>
<comment type="similarity">
    <text evidence="1">Belongs to the methyltransferase superfamily. LaeA methyltransferase family.</text>
</comment>
<proteinExistence type="inferred from homology"/>
<evidence type="ECO:0000256" key="2">
    <source>
        <dbReference type="SAM" id="MobiDB-lite"/>
    </source>
</evidence>
<reference evidence="3" key="1">
    <citation type="submission" date="2020-03" db="EMBL/GenBank/DDBJ databases">
        <authorList>
            <person name="He L."/>
        </authorList>
    </citation>
    <scope>NUCLEOTIDE SEQUENCE</scope>
    <source>
        <strain evidence="3">CkLH20</strain>
    </source>
</reference>
<keyword evidence="4" id="KW-1185">Reference proteome</keyword>
<name>A0A9P6LKJ5_9PEZI</name>
<dbReference type="CDD" id="cd02440">
    <property type="entry name" value="AdoMet_MTases"/>
    <property type="match status" value="1"/>
</dbReference>
<dbReference type="OrthoDB" id="2013972at2759"/>
<accession>A0A9P6LKJ5</accession>
<dbReference type="RefSeq" id="XP_038745566.1">
    <property type="nucleotide sequence ID" value="XM_038889268.1"/>
</dbReference>
<feature type="region of interest" description="Disordered" evidence="2">
    <location>
        <begin position="1"/>
        <end position="47"/>
    </location>
</feature>
<dbReference type="GO" id="GO:0008168">
    <property type="term" value="F:methyltransferase activity"/>
    <property type="evidence" value="ECO:0007669"/>
    <property type="project" value="TreeGrafter"/>
</dbReference>
<evidence type="ECO:0000256" key="1">
    <source>
        <dbReference type="ARBA" id="ARBA00038158"/>
    </source>
</evidence>
<dbReference type="Gene3D" id="3.40.50.150">
    <property type="entry name" value="Vaccinia Virus protein VP39"/>
    <property type="match status" value="1"/>
</dbReference>